<dbReference type="Pfam" id="PF02606">
    <property type="entry name" value="LpxK"/>
    <property type="match status" value="1"/>
</dbReference>
<evidence type="ECO:0000256" key="3">
    <source>
        <dbReference type="ARBA" id="ARBA00012071"/>
    </source>
</evidence>
<dbReference type="HAMAP" id="MF_00409">
    <property type="entry name" value="LpxK"/>
    <property type="match status" value="1"/>
</dbReference>
<keyword evidence="5 13" id="KW-0444">Lipid biosynthesis</keyword>
<evidence type="ECO:0000256" key="8">
    <source>
        <dbReference type="ARBA" id="ARBA00022741"/>
    </source>
</evidence>
<organism evidence="14 15">
    <name type="scientific">Marinobacter lacisalsi</name>
    <dbReference type="NCBI Taxonomy" id="475979"/>
    <lineage>
        <taxon>Bacteria</taxon>
        <taxon>Pseudomonadati</taxon>
        <taxon>Pseudomonadota</taxon>
        <taxon>Gammaproteobacteria</taxon>
        <taxon>Pseudomonadales</taxon>
        <taxon>Marinobacteraceae</taxon>
        <taxon>Marinobacter</taxon>
    </lineage>
</organism>
<evidence type="ECO:0000256" key="5">
    <source>
        <dbReference type="ARBA" id="ARBA00022516"/>
    </source>
</evidence>
<dbReference type="InterPro" id="IPR003758">
    <property type="entry name" value="LpxK"/>
</dbReference>
<comment type="function">
    <text evidence="1 13">Transfers the gamma-phosphate of ATP to the 4'-position of a tetraacyldisaccharide 1-phosphate intermediate (termed DS-1-P) to form tetraacyldisaccharide 1,4'-bis-phosphate (lipid IVA).</text>
</comment>
<keyword evidence="8 13" id="KW-0547">Nucleotide-binding</keyword>
<evidence type="ECO:0000256" key="6">
    <source>
        <dbReference type="ARBA" id="ARBA00022556"/>
    </source>
</evidence>
<comment type="pathway">
    <text evidence="2 13">Glycolipid biosynthesis; lipid IV(A) biosynthesis; lipid IV(A) from (3R)-3-hydroxytetradecanoyl-[acyl-carrier-protein] and UDP-N-acetyl-alpha-D-glucosamine: step 6/6.</text>
</comment>
<name>A0ABV8QKZ0_9GAMM</name>
<dbReference type="Proteomes" id="UP001595798">
    <property type="component" value="Unassembled WGS sequence"/>
</dbReference>
<comment type="catalytic activity">
    <reaction evidence="13">
        <text>a lipid A disaccharide + ATP = a lipid IVA + ADP + H(+)</text>
        <dbReference type="Rhea" id="RHEA:67840"/>
        <dbReference type="ChEBI" id="CHEBI:15378"/>
        <dbReference type="ChEBI" id="CHEBI:30616"/>
        <dbReference type="ChEBI" id="CHEBI:176343"/>
        <dbReference type="ChEBI" id="CHEBI:176425"/>
        <dbReference type="ChEBI" id="CHEBI:456216"/>
        <dbReference type="EC" id="2.7.1.130"/>
    </reaction>
</comment>
<comment type="similarity">
    <text evidence="13">Belongs to the LpxK family.</text>
</comment>
<sequence>MADWTETLWYGQRCPLWPLLPLAWLYQRIARNRRRRLQAQAVPLPLPVIVVGNITAGGTGKSPLTAWLAGFLVKQGWRPVILSRGYGSDQPAGGPMLVTADSDPATVGDEPVMLAGQTGCPVVVHPKRLDSARMVMEQGLGDIVLCDDGLQHYYLARDLELAVFDGARGIGNGASLPVGPMRELPARLQDVDFVVVNGDATGPVPEHPRRYKMTLEPHRVRNLATGDTHPPQWLSGRDCVALAGIGNPRRFFDQLQALGATVEGRAFADHHRYTEKDITVADERPLLMTAKDAVKIRPFAHARCWVLEVEPTLPAAFGPALAQALRRKLAARGLEPSSSRET</sequence>
<evidence type="ECO:0000256" key="9">
    <source>
        <dbReference type="ARBA" id="ARBA00022777"/>
    </source>
</evidence>
<dbReference type="PANTHER" id="PTHR42724">
    <property type="entry name" value="TETRAACYLDISACCHARIDE 4'-KINASE"/>
    <property type="match status" value="1"/>
</dbReference>
<keyword evidence="10 13" id="KW-0067">ATP-binding</keyword>
<dbReference type="InterPro" id="IPR027417">
    <property type="entry name" value="P-loop_NTPase"/>
</dbReference>
<dbReference type="GO" id="GO:0009029">
    <property type="term" value="F:lipid-A 4'-kinase activity"/>
    <property type="evidence" value="ECO:0007669"/>
    <property type="project" value="UniProtKB-EC"/>
</dbReference>
<keyword evidence="9 13" id="KW-0418">Kinase</keyword>
<protein>
    <recommendedName>
        <fullName evidence="4 13">Tetraacyldisaccharide 4'-kinase</fullName>
        <ecNumber evidence="3 13">2.7.1.130</ecNumber>
    </recommendedName>
    <alternativeName>
        <fullName evidence="12 13">Lipid A 4'-kinase</fullName>
    </alternativeName>
</protein>
<evidence type="ECO:0000256" key="12">
    <source>
        <dbReference type="ARBA" id="ARBA00029757"/>
    </source>
</evidence>
<evidence type="ECO:0000256" key="4">
    <source>
        <dbReference type="ARBA" id="ARBA00016436"/>
    </source>
</evidence>
<keyword evidence="6 13" id="KW-0441">Lipid A biosynthesis</keyword>
<evidence type="ECO:0000313" key="14">
    <source>
        <dbReference type="EMBL" id="MFC4260418.1"/>
    </source>
</evidence>
<evidence type="ECO:0000256" key="11">
    <source>
        <dbReference type="ARBA" id="ARBA00023098"/>
    </source>
</evidence>
<dbReference type="PANTHER" id="PTHR42724:SF1">
    <property type="entry name" value="TETRAACYLDISACCHARIDE 4'-KINASE, MITOCHONDRIAL-RELATED"/>
    <property type="match status" value="1"/>
</dbReference>
<dbReference type="EC" id="2.7.1.130" evidence="3 13"/>
<gene>
    <name evidence="13 14" type="primary">lpxK</name>
    <name evidence="14" type="ORF">ACFOZ5_15470</name>
</gene>
<keyword evidence="7 13" id="KW-0808">Transferase</keyword>
<evidence type="ECO:0000256" key="10">
    <source>
        <dbReference type="ARBA" id="ARBA00022840"/>
    </source>
</evidence>
<keyword evidence="11 13" id="KW-0443">Lipid metabolism</keyword>
<dbReference type="EMBL" id="JBHSDI010000056">
    <property type="protein sequence ID" value="MFC4260418.1"/>
    <property type="molecule type" value="Genomic_DNA"/>
</dbReference>
<evidence type="ECO:0000256" key="7">
    <source>
        <dbReference type="ARBA" id="ARBA00022679"/>
    </source>
</evidence>
<evidence type="ECO:0000256" key="1">
    <source>
        <dbReference type="ARBA" id="ARBA00002274"/>
    </source>
</evidence>
<evidence type="ECO:0000256" key="2">
    <source>
        <dbReference type="ARBA" id="ARBA00004870"/>
    </source>
</evidence>
<evidence type="ECO:0000256" key="13">
    <source>
        <dbReference type="HAMAP-Rule" id="MF_00409"/>
    </source>
</evidence>
<proteinExistence type="inferred from homology"/>
<reference evidence="15" key="1">
    <citation type="journal article" date="2019" name="Int. J. Syst. Evol. Microbiol.">
        <title>The Global Catalogue of Microorganisms (GCM) 10K type strain sequencing project: providing services to taxonomists for standard genome sequencing and annotation.</title>
        <authorList>
            <consortium name="The Broad Institute Genomics Platform"/>
            <consortium name="The Broad Institute Genome Sequencing Center for Infectious Disease"/>
            <person name="Wu L."/>
            <person name="Ma J."/>
        </authorList>
    </citation>
    <scope>NUCLEOTIDE SEQUENCE [LARGE SCALE GENOMIC DNA]</scope>
    <source>
        <strain evidence="15">CECT 7297</strain>
    </source>
</reference>
<comment type="caution">
    <text evidence="13">Lacks conserved residue(s) required for the propagation of feature annotation.</text>
</comment>
<accession>A0ABV8QKZ0</accession>
<dbReference type="SUPFAM" id="SSF52540">
    <property type="entry name" value="P-loop containing nucleoside triphosphate hydrolases"/>
    <property type="match status" value="1"/>
</dbReference>
<dbReference type="NCBIfam" id="TIGR00682">
    <property type="entry name" value="lpxK"/>
    <property type="match status" value="1"/>
</dbReference>
<dbReference type="RefSeq" id="WP_379888911.1">
    <property type="nucleotide sequence ID" value="NZ_JBHSDI010000056.1"/>
</dbReference>
<comment type="caution">
    <text evidence="14">The sequence shown here is derived from an EMBL/GenBank/DDBJ whole genome shotgun (WGS) entry which is preliminary data.</text>
</comment>
<keyword evidence="15" id="KW-1185">Reference proteome</keyword>
<evidence type="ECO:0000313" key="15">
    <source>
        <dbReference type="Proteomes" id="UP001595798"/>
    </source>
</evidence>